<dbReference type="PROSITE" id="PS50885">
    <property type="entry name" value="HAMP"/>
    <property type="match status" value="1"/>
</dbReference>
<keyword evidence="12" id="KW-1185">Reference proteome</keyword>
<dbReference type="SUPFAM" id="SSF55874">
    <property type="entry name" value="ATPase domain of HSP90 chaperone/DNA topoisomerase II/histidine kinase"/>
    <property type="match status" value="1"/>
</dbReference>
<dbReference type="Proteomes" id="UP000657421">
    <property type="component" value="Unassembled WGS sequence"/>
</dbReference>
<evidence type="ECO:0000256" key="5">
    <source>
        <dbReference type="ARBA" id="ARBA00022679"/>
    </source>
</evidence>
<dbReference type="InterPro" id="IPR005467">
    <property type="entry name" value="His_kinase_dom"/>
</dbReference>
<evidence type="ECO:0000256" key="6">
    <source>
        <dbReference type="ARBA" id="ARBA00022777"/>
    </source>
</evidence>
<dbReference type="CDD" id="cd06225">
    <property type="entry name" value="HAMP"/>
    <property type="match status" value="1"/>
</dbReference>
<name>A0ABR7NA27_9FIRM</name>
<dbReference type="EMBL" id="JACRSZ010000008">
    <property type="protein sequence ID" value="MBC8573262.1"/>
    <property type="molecule type" value="Genomic_DNA"/>
</dbReference>
<dbReference type="Pfam" id="PF06580">
    <property type="entry name" value="His_kinase"/>
    <property type="match status" value="1"/>
</dbReference>
<accession>A0ABR7NA27</accession>
<evidence type="ECO:0000256" key="7">
    <source>
        <dbReference type="ARBA" id="ARBA00023012"/>
    </source>
</evidence>
<keyword evidence="8" id="KW-0812">Transmembrane</keyword>
<evidence type="ECO:0000259" key="10">
    <source>
        <dbReference type="PROSITE" id="PS50885"/>
    </source>
</evidence>
<keyword evidence="8" id="KW-0472">Membrane</keyword>
<evidence type="ECO:0000256" key="8">
    <source>
        <dbReference type="SAM" id="Phobius"/>
    </source>
</evidence>
<comment type="catalytic activity">
    <reaction evidence="1">
        <text>ATP + protein L-histidine = ADP + protein N-phospho-L-histidine.</text>
        <dbReference type="EC" id="2.7.13.3"/>
    </reaction>
</comment>
<evidence type="ECO:0000256" key="2">
    <source>
        <dbReference type="ARBA" id="ARBA00004370"/>
    </source>
</evidence>
<evidence type="ECO:0000256" key="4">
    <source>
        <dbReference type="ARBA" id="ARBA00022553"/>
    </source>
</evidence>
<keyword evidence="8" id="KW-1133">Transmembrane helix</keyword>
<feature type="domain" description="HAMP" evidence="10">
    <location>
        <begin position="209"/>
        <end position="262"/>
    </location>
</feature>
<keyword evidence="4" id="KW-0597">Phosphoprotein</keyword>
<dbReference type="RefSeq" id="WP_249308361.1">
    <property type="nucleotide sequence ID" value="NZ_JACRSZ010000008.1"/>
</dbReference>
<dbReference type="PANTHER" id="PTHR34220:SF7">
    <property type="entry name" value="SENSOR HISTIDINE KINASE YPDA"/>
    <property type="match status" value="1"/>
</dbReference>
<feature type="transmembrane region" description="Helical" evidence="8">
    <location>
        <begin position="14"/>
        <end position="36"/>
    </location>
</feature>
<evidence type="ECO:0000259" key="9">
    <source>
        <dbReference type="PROSITE" id="PS50109"/>
    </source>
</evidence>
<dbReference type="Pfam" id="PF02518">
    <property type="entry name" value="HATPase_c"/>
    <property type="match status" value="1"/>
</dbReference>
<keyword evidence="7" id="KW-0902">Two-component regulatory system</keyword>
<dbReference type="Gene3D" id="3.30.565.10">
    <property type="entry name" value="Histidine kinase-like ATPase, C-terminal domain"/>
    <property type="match status" value="1"/>
</dbReference>
<evidence type="ECO:0000256" key="3">
    <source>
        <dbReference type="ARBA" id="ARBA00012438"/>
    </source>
</evidence>
<comment type="caution">
    <text evidence="11">The sequence shown here is derived from an EMBL/GenBank/DDBJ whole genome shotgun (WGS) entry which is preliminary data.</text>
</comment>
<evidence type="ECO:0000313" key="11">
    <source>
        <dbReference type="EMBL" id="MBC8573262.1"/>
    </source>
</evidence>
<organism evidence="11 12">
    <name type="scientific">Jingyaoa shaoxingensis</name>
    <dbReference type="NCBI Taxonomy" id="2763671"/>
    <lineage>
        <taxon>Bacteria</taxon>
        <taxon>Bacillati</taxon>
        <taxon>Bacillota</taxon>
        <taxon>Clostridia</taxon>
        <taxon>Lachnospirales</taxon>
        <taxon>Lachnospiraceae</taxon>
        <taxon>Jingyaoa</taxon>
    </lineage>
</organism>
<dbReference type="InterPro" id="IPR010559">
    <property type="entry name" value="Sig_transdc_His_kin_internal"/>
</dbReference>
<feature type="transmembrane region" description="Helical" evidence="8">
    <location>
        <begin position="191"/>
        <end position="208"/>
    </location>
</feature>
<gene>
    <name evidence="11" type="ORF">H8716_09220</name>
</gene>
<feature type="domain" description="Histidine kinase" evidence="9">
    <location>
        <begin position="386"/>
        <end position="495"/>
    </location>
</feature>
<evidence type="ECO:0000256" key="1">
    <source>
        <dbReference type="ARBA" id="ARBA00000085"/>
    </source>
</evidence>
<dbReference type="Pfam" id="PF00672">
    <property type="entry name" value="HAMP"/>
    <property type="match status" value="1"/>
</dbReference>
<dbReference type="GO" id="GO:0016301">
    <property type="term" value="F:kinase activity"/>
    <property type="evidence" value="ECO:0007669"/>
    <property type="project" value="UniProtKB-KW"/>
</dbReference>
<dbReference type="PROSITE" id="PS50109">
    <property type="entry name" value="HIS_KIN"/>
    <property type="match status" value="1"/>
</dbReference>
<evidence type="ECO:0000313" key="12">
    <source>
        <dbReference type="Proteomes" id="UP000657421"/>
    </source>
</evidence>
<dbReference type="InterPro" id="IPR003660">
    <property type="entry name" value="HAMP_dom"/>
</dbReference>
<protein>
    <recommendedName>
        <fullName evidence="3">histidine kinase</fullName>
        <ecNumber evidence="3">2.7.13.3</ecNumber>
    </recommendedName>
</protein>
<proteinExistence type="predicted"/>
<keyword evidence="6 11" id="KW-0418">Kinase</keyword>
<dbReference type="EC" id="2.7.13.3" evidence="3"/>
<dbReference type="SUPFAM" id="SSF158472">
    <property type="entry name" value="HAMP domain-like"/>
    <property type="match status" value="1"/>
</dbReference>
<dbReference type="InterPro" id="IPR003594">
    <property type="entry name" value="HATPase_dom"/>
</dbReference>
<comment type="subcellular location">
    <subcellularLocation>
        <location evidence="2">Membrane</location>
    </subcellularLocation>
</comment>
<dbReference type="Gene3D" id="6.10.340.10">
    <property type="match status" value="1"/>
</dbReference>
<keyword evidence="5" id="KW-0808">Transferase</keyword>
<dbReference type="SMART" id="SM00304">
    <property type="entry name" value="HAMP"/>
    <property type="match status" value="1"/>
</dbReference>
<dbReference type="PANTHER" id="PTHR34220">
    <property type="entry name" value="SENSOR HISTIDINE KINASE YPDA"/>
    <property type="match status" value="1"/>
</dbReference>
<dbReference type="InterPro" id="IPR050640">
    <property type="entry name" value="Bact_2-comp_sensor_kinase"/>
</dbReference>
<sequence>MSKKQVSSFSHVPFPLRLIFIFLLTSLLSLAMSLYLNTNINRSLEQINTIYTSNNNLNTMTKTLNSLHDNILEYLEIKSTDSLNNYYYYEQQYRNLLSDLNNQTTDSTAGSMEKNIYNISQSYLDIADVAIEAKRARNTGKYRTAYNEATEYFNFLTSYIYSLNNQQFLTNSINYQSLEVSLRLIERMNTLVTIAMALFNIFLVIVMVNQITRPLLVLASASNQVAAGNFDVELPPVVSDDELGVVTRAFSKMVVSIQEYIEKVRSSMKAEKEAQERELLMETHLKEAQLRYYQAQINPHFLFNSLNAGAQMAMMEDAEKTYSFIQNMADFFRYSMKSLNTDVDLKEEIELVDNYVSIMNVRFSGDIHYEKSINCDITGVRVPCMIIQPVVENAISYGIRNISWEGKIFLEVLREDNEFLIHVRDNGIGISPERLSDIRNGKASHAPSDKNSNGVGLGNVQKRLNLYYNKENLFSIDSEGENKGTLVTIRIPAEEELYV</sequence>
<reference evidence="11 12" key="1">
    <citation type="submission" date="2020-08" db="EMBL/GenBank/DDBJ databases">
        <title>Genome public.</title>
        <authorList>
            <person name="Liu C."/>
            <person name="Sun Q."/>
        </authorList>
    </citation>
    <scope>NUCLEOTIDE SEQUENCE [LARGE SCALE GENOMIC DNA]</scope>
    <source>
        <strain evidence="11 12">NSJ-46</strain>
    </source>
</reference>
<dbReference type="InterPro" id="IPR036890">
    <property type="entry name" value="HATPase_C_sf"/>
</dbReference>